<dbReference type="Gene3D" id="3.50.50.60">
    <property type="entry name" value="FAD/NAD(P)-binding domain"/>
    <property type="match status" value="1"/>
</dbReference>
<dbReference type="Proteomes" id="UP000639403">
    <property type="component" value="Unassembled WGS sequence"/>
</dbReference>
<comment type="caution">
    <text evidence="2">The sequence shown here is derived from an EMBL/GenBank/DDBJ whole genome shotgun (WGS) entry which is preliminary data.</text>
</comment>
<evidence type="ECO:0000313" key="3">
    <source>
        <dbReference type="Proteomes" id="UP000639403"/>
    </source>
</evidence>
<dbReference type="InterPro" id="IPR002937">
    <property type="entry name" value="Amino_oxidase"/>
</dbReference>
<sequence>MPSIRDRIARNIIERQLRVPPPVPLKVGILGVGAAGLYAAMILEGFKEHGYTYEILEAEPDDGHVGGRLWTYKFSDSPNDYYDRGAMRFPKIDFMKPVFDLFDNLCITDDGLLIPYILSNDEHNILYYNGIRQTVQEVQDSALADPFNIGLASHADDYVRAALGPFIDALAEDFESGWQKLMEYDQYSTRAYMNLVLKTAYTASGIELNYTDEVITTLETLQTGTNLYDCALSESVMDALDFDNPSDPSWYCVQGGSEEIARRMADRLQRGTILRGKRVTAIAPLIEGTDPSTSINVTVAGGESYTYDHVISTMPLSCLGLVDTTQCGLSWPIQMAIRALHYDASVKVAIKFSYRWWEQSPFSQLGGSSSSDRPTRVVVYPSYGIGGPDGTMIVSYTWSQDALRFGALAHGNGSDAERALVDVILKDLADIHGNDLTAAQLRSWMKEPISIFTYADVPIHAGAFALFGPSQFNTLYTELTKPPAGLLHFAGEATNVHHAWLIGALNSAYRCVEEIFLAEDRQDLVDILEETWGKRDEFRSSLVKEQVERGRAQFLRQ</sequence>
<dbReference type="Pfam" id="PF01593">
    <property type="entry name" value="Amino_oxidase"/>
    <property type="match status" value="1"/>
</dbReference>
<evidence type="ECO:0000259" key="1">
    <source>
        <dbReference type="Pfam" id="PF01593"/>
    </source>
</evidence>
<reference evidence="2" key="1">
    <citation type="submission" date="2020-11" db="EMBL/GenBank/DDBJ databases">
        <authorList>
            <person name="Koelle M."/>
            <person name="Horta M.A.C."/>
            <person name="Nowrousian M."/>
            <person name="Ohm R.A."/>
            <person name="Benz P."/>
            <person name="Pilgard A."/>
        </authorList>
    </citation>
    <scope>NUCLEOTIDE SEQUENCE</scope>
    <source>
        <strain evidence="2">FPRL280</strain>
    </source>
</reference>
<gene>
    <name evidence="2" type="ORF">IEO21_06701</name>
</gene>
<dbReference type="PANTHER" id="PTHR10742:SF342">
    <property type="entry name" value="AMINE OXIDASE"/>
    <property type="match status" value="1"/>
</dbReference>
<dbReference type="EMBL" id="JADOXO010000160">
    <property type="protein sequence ID" value="KAF9811035.1"/>
    <property type="molecule type" value="Genomic_DNA"/>
</dbReference>
<dbReference type="SUPFAM" id="SSF54373">
    <property type="entry name" value="FAD-linked reductases, C-terminal domain"/>
    <property type="match status" value="1"/>
</dbReference>
<dbReference type="InterPro" id="IPR050281">
    <property type="entry name" value="Flavin_monoamine_oxidase"/>
</dbReference>
<reference evidence="2" key="2">
    <citation type="journal article" name="Front. Microbiol.">
        <title>Degradative Capacity of Two Strains of Rhodonia placenta: From Phenotype to Genotype.</title>
        <authorList>
            <person name="Kolle M."/>
            <person name="Horta M.A.C."/>
            <person name="Nowrousian M."/>
            <person name="Ohm R.A."/>
            <person name="Benz J.P."/>
            <person name="Pilgard A."/>
        </authorList>
    </citation>
    <scope>NUCLEOTIDE SEQUENCE</scope>
    <source>
        <strain evidence="2">FPRL280</strain>
    </source>
</reference>
<proteinExistence type="predicted"/>
<dbReference type="Gene3D" id="1.20.1440.240">
    <property type="match status" value="1"/>
</dbReference>
<dbReference type="AlphaFoldDB" id="A0A8H7NZY5"/>
<dbReference type="InterPro" id="IPR036188">
    <property type="entry name" value="FAD/NAD-bd_sf"/>
</dbReference>
<protein>
    <recommendedName>
        <fullName evidence="1">Amine oxidase domain-containing protein</fullName>
    </recommendedName>
</protein>
<evidence type="ECO:0000313" key="2">
    <source>
        <dbReference type="EMBL" id="KAF9811035.1"/>
    </source>
</evidence>
<accession>A0A8H7NZY5</accession>
<dbReference type="GO" id="GO:0001716">
    <property type="term" value="F:L-amino-acid oxidase activity"/>
    <property type="evidence" value="ECO:0007669"/>
    <property type="project" value="TreeGrafter"/>
</dbReference>
<feature type="domain" description="Amine oxidase" evidence="1">
    <location>
        <begin position="35"/>
        <end position="515"/>
    </location>
</feature>
<dbReference type="PANTHER" id="PTHR10742">
    <property type="entry name" value="FLAVIN MONOAMINE OXIDASE"/>
    <property type="match status" value="1"/>
</dbReference>
<name>A0A8H7NZY5_9APHY</name>
<organism evidence="2 3">
    <name type="scientific">Rhodonia placenta</name>
    <dbReference type="NCBI Taxonomy" id="104341"/>
    <lineage>
        <taxon>Eukaryota</taxon>
        <taxon>Fungi</taxon>
        <taxon>Dikarya</taxon>
        <taxon>Basidiomycota</taxon>
        <taxon>Agaricomycotina</taxon>
        <taxon>Agaricomycetes</taxon>
        <taxon>Polyporales</taxon>
        <taxon>Adustoporiaceae</taxon>
        <taxon>Rhodonia</taxon>
    </lineage>
</organism>
<dbReference type="GO" id="GO:0009063">
    <property type="term" value="P:amino acid catabolic process"/>
    <property type="evidence" value="ECO:0007669"/>
    <property type="project" value="TreeGrafter"/>
</dbReference>
<dbReference type="Gene3D" id="3.90.660.10">
    <property type="match status" value="1"/>
</dbReference>
<dbReference type="SUPFAM" id="SSF51905">
    <property type="entry name" value="FAD/NAD(P)-binding domain"/>
    <property type="match status" value="1"/>
</dbReference>